<proteinExistence type="predicted"/>
<dbReference type="HOGENOM" id="CLU_056221_3_2_1"/>
<keyword evidence="2" id="KW-1185">Reference proteome</keyword>
<dbReference type="InterPro" id="IPR036412">
    <property type="entry name" value="HAD-like_sf"/>
</dbReference>
<gene>
    <name evidence="1" type="primary">KNAG0B04340</name>
    <name evidence="1" type="ordered locus">KNAG_0B04340</name>
</gene>
<accession>J7RH51</accession>
<dbReference type="Pfam" id="PF09419">
    <property type="entry name" value="PGP_phosphatase"/>
    <property type="match status" value="1"/>
</dbReference>
<reference evidence="2" key="2">
    <citation type="submission" date="2012-08" db="EMBL/GenBank/DDBJ databases">
        <title>Genome sequence of Kazachstania naganishii.</title>
        <authorList>
            <person name="Gordon J.L."/>
            <person name="Armisen D."/>
            <person name="Proux-Wera E."/>
            <person name="OhEigeartaigh S.S."/>
            <person name="Byrne K.P."/>
            <person name="Wolfe K.H."/>
        </authorList>
    </citation>
    <scope>NUCLEOTIDE SEQUENCE [LARGE SCALE GENOMIC DNA]</scope>
    <source>
        <strain evidence="2">ATCC MYA-139 / BCRC 22969 / CBS 8797 / CCRC 22969 / KCTC 17520 / NBRC 10181 / NCYC 3082</strain>
    </source>
</reference>
<dbReference type="GO" id="GO:0008962">
    <property type="term" value="F:phosphatidylglycerophosphatase activity"/>
    <property type="evidence" value="ECO:0007669"/>
    <property type="project" value="InterPro"/>
</dbReference>
<evidence type="ECO:0000313" key="2">
    <source>
        <dbReference type="Proteomes" id="UP000006310"/>
    </source>
</evidence>
<dbReference type="InterPro" id="IPR010021">
    <property type="entry name" value="PGPP1/Gep4"/>
</dbReference>
<dbReference type="Proteomes" id="UP000006310">
    <property type="component" value="Chromosome 2"/>
</dbReference>
<dbReference type="Gene3D" id="3.40.50.1000">
    <property type="entry name" value="HAD superfamily/HAD-like"/>
    <property type="match status" value="1"/>
</dbReference>
<dbReference type="OrthoDB" id="198652at2759"/>
<dbReference type="eggNOG" id="KOG2961">
    <property type="taxonomic scope" value="Eukaryota"/>
</dbReference>
<dbReference type="SUPFAM" id="SSF56784">
    <property type="entry name" value="HAD-like"/>
    <property type="match status" value="1"/>
</dbReference>
<evidence type="ECO:0000313" key="1">
    <source>
        <dbReference type="EMBL" id="CCK68868.1"/>
    </source>
</evidence>
<dbReference type="GeneID" id="34524518"/>
<dbReference type="RefSeq" id="XP_022463114.1">
    <property type="nucleotide sequence ID" value="XM_022606416.1"/>
</dbReference>
<organism evidence="1 2">
    <name type="scientific">Huiozyma naganishii (strain ATCC MYA-139 / BCRC 22969 / CBS 8797 / KCTC 17520 / NBRC 10181 / NCYC 3082 / Yp74L-3)</name>
    <name type="common">Yeast</name>
    <name type="synonym">Kazachstania naganishii</name>
    <dbReference type="NCBI Taxonomy" id="1071383"/>
    <lineage>
        <taxon>Eukaryota</taxon>
        <taxon>Fungi</taxon>
        <taxon>Dikarya</taxon>
        <taxon>Ascomycota</taxon>
        <taxon>Saccharomycotina</taxon>
        <taxon>Saccharomycetes</taxon>
        <taxon>Saccharomycetales</taxon>
        <taxon>Saccharomycetaceae</taxon>
        <taxon>Huiozyma</taxon>
    </lineage>
</organism>
<dbReference type="EMBL" id="HE978315">
    <property type="protein sequence ID" value="CCK68868.1"/>
    <property type="molecule type" value="Genomic_DNA"/>
</dbReference>
<evidence type="ECO:0008006" key="3">
    <source>
        <dbReference type="Google" id="ProtNLM"/>
    </source>
</evidence>
<dbReference type="OMA" id="WHEYTAK"/>
<protein>
    <recommendedName>
        <fullName evidence="3">Phosphatidylglycerophosphatase GEP4, mitochondrial</fullName>
    </recommendedName>
</protein>
<dbReference type="NCBIfam" id="TIGR01668">
    <property type="entry name" value="YqeG_hyp_ppase"/>
    <property type="match status" value="1"/>
</dbReference>
<name>J7RH51_HUIN7</name>
<sequence>MLQDLNIFGTLNAFKLLYNPKLCKHYGVFPTFDQVPIPVNNSIKAIVLDKDNCFAYPKQSTVWPEYKAQWEKLKQTYPGKALLVVSNTAGSGDDTDFKEAKLIEQQTGVNVLRHSKKKPGCKEEILRYFRENNVTTNPQEIAVIGDRLLTDVMLANMMNAYAVWIKDGVKISNNPIVRFEKRLASYMGLGTQSSKRDHSIITNDDILPLGTSKIGNPKPSIT</sequence>
<dbReference type="AlphaFoldDB" id="J7RH51"/>
<reference evidence="1 2" key="1">
    <citation type="journal article" date="2011" name="Proc. Natl. Acad. Sci. U.S.A.">
        <title>Evolutionary erosion of yeast sex chromosomes by mating-type switching accidents.</title>
        <authorList>
            <person name="Gordon J.L."/>
            <person name="Armisen D."/>
            <person name="Proux-Wera E."/>
            <person name="Oheigeartaigh S.S."/>
            <person name="Byrne K.P."/>
            <person name="Wolfe K.H."/>
        </authorList>
    </citation>
    <scope>NUCLEOTIDE SEQUENCE [LARGE SCALE GENOMIC DNA]</scope>
    <source>
        <strain evidence="2">ATCC MYA-139 / BCRC 22969 / CBS 8797 / CCRC 22969 / KCTC 17520 / NBRC 10181 / NCYC 3082</strain>
    </source>
</reference>
<dbReference type="InterPro" id="IPR023214">
    <property type="entry name" value="HAD_sf"/>
</dbReference>
<dbReference type="FunFam" id="3.40.50.1000:FF:000165">
    <property type="entry name" value="HAD superfamily phosphatase"/>
    <property type="match status" value="1"/>
</dbReference>
<dbReference type="KEGG" id="kng:KNAG_0B04340"/>
<dbReference type="STRING" id="1071383.J7RH51"/>
<dbReference type="InterPro" id="IPR027706">
    <property type="entry name" value="PGP_Pase"/>
</dbReference>